<dbReference type="EMBL" id="BAABME010000573">
    <property type="protein sequence ID" value="GAA0143879.1"/>
    <property type="molecule type" value="Genomic_DNA"/>
</dbReference>
<evidence type="ECO:0000313" key="2">
    <source>
        <dbReference type="EMBL" id="GAA0143879.1"/>
    </source>
</evidence>
<name>A0AAV3NWS9_LITER</name>
<dbReference type="Pfam" id="PF04195">
    <property type="entry name" value="Transposase_28"/>
    <property type="match status" value="1"/>
</dbReference>
<evidence type="ECO:0000313" key="3">
    <source>
        <dbReference type="Proteomes" id="UP001454036"/>
    </source>
</evidence>
<evidence type="ECO:0000259" key="1">
    <source>
        <dbReference type="Pfam" id="PF04195"/>
    </source>
</evidence>
<dbReference type="InterPro" id="IPR007321">
    <property type="entry name" value="Transposase_28"/>
</dbReference>
<dbReference type="AlphaFoldDB" id="A0AAV3NWS9"/>
<reference evidence="2 3" key="1">
    <citation type="submission" date="2024-01" db="EMBL/GenBank/DDBJ databases">
        <title>The complete chloroplast genome sequence of Lithospermum erythrorhizon: insights into the phylogenetic relationship among Boraginaceae species and the maternal lineages of purple gromwells.</title>
        <authorList>
            <person name="Okada T."/>
            <person name="Watanabe K."/>
        </authorList>
    </citation>
    <scope>NUCLEOTIDE SEQUENCE [LARGE SCALE GENOMIC DNA]</scope>
</reference>
<comment type="caution">
    <text evidence="2">The sequence shown here is derived from an EMBL/GenBank/DDBJ whole genome shotgun (WGS) entry which is preliminary data.</text>
</comment>
<organism evidence="2 3">
    <name type="scientific">Lithospermum erythrorhizon</name>
    <name type="common">Purple gromwell</name>
    <name type="synonym">Lithospermum officinale var. erythrorhizon</name>
    <dbReference type="NCBI Taxonomy" id="34254"/>
    <lineage>
        <taxon>Eukaryota</taxon>
        <taxon>Viridiplantae</taxon>
        <taxon>Streptophyta</taxon>
        <taxon>Embryophyta</taxon>
        <taxon>Tracheophyta</taxon>
        <taxon>Spermatophyta</taxon>
        <taxon>Magnoliopsida</taxon>
        <taxon>eudicotyledons</taxon>
        <taxon>Gunneridae</taxon>
        <taxon>Pentapetalae</taxon>
        <taxon>asterids</taxon>
        <taxon>lamiids</taxon>
        <taxon>Boraginales</taxon>
        <taxon>Boraginaceae</taxon>
        <taxon>Boraginoideae</taxon>
        <taxon>Lithospermeae</taxon>
        <taxon>Lithospermum</taxon>
    </lineage>
</organism>
<sequence length="168" mass="18061">MTGGGILKDTPPLSLTCGNSLMTIIDATTLAQVEPPVAEGVLSQSVGKQGEDSDDLPSYIANSFPVPFTDSKLWDIKDVGIRVPVEGVPIEEAFSFKMCLPFSMFVNDLLEHINRDPGKVHPIGWLNITIFQVACSIARIQATVPLFASLFTAKHRPYDTSLATKGGG</sequence>
<keyword evidence="3" id="KW-1185">Reference proteome</keyword>
<gene>
    <name evidence="2" type="ORF">LIER_04459</name>
</gene>
<protein>
    <recommendedName>
        <fullName evidence="1">Transposase (putative) gypsy type domain-containing protein</fullName>
    </recommendedName>
</protein>
<accession>A0AAV3NWS9</accession>
<feature type="domain" description="Transposase (putative) gypsy type" evidence="1">
    <location>
        <begin position="92"/>
        <end position="154"/>
    </location>
</feature>
<dbReference type="Proteomes" id="UP001454036">
    <property type="component" value="Unassembled WGS sequence"/>
</dbReference>
<proteinExistence type="predicted"/>